<reference evidence="1 2" key="1">
    <citation type="submission" date="2021-06" db="EMBL/GenBank/DDBJ databases">
        <authorList>
            <person name="Palmer J.M."/>
        </authorList>
    </citation>
    <scope>NUCLEOTIDE SEQUENCE [LARGE SCALE GENOMIC DNA]</scope>
    <source>
        <strain evidence="1 2">CL_MEX2019</strain>
        <tissue evidence="1">Muscle</tissue>
    </source>
</reference>
<accession>A0ABU7CMY5</accession>
<sequence length="66" mass="7279">MRFHRAEKADNMKEKPLEDGDIKGIGGNKLKKTKVSIILSVLFSIQSPYNASVLKDLQLCSSSLVS</sequence>
<organism evidence="1 2">
    <name type="scientific">Characodon lateralis</name>
    <dbReference type="NCBI Taxonomy" id="208331"/>
    <lineage>
        <taxon>Eukaryota</taxon>
        <taxon>Metazoa</taxon>
        <taxon>Chordata</taxon>
        <taxon>Craniata</taxon>
        <taxon>Vertebrata</taxon>
        <taxon>Euteleostomi</taxon>
        <taxon>Actinopterygii</taxon>
        <taxon>Neopterygii</taxon>
        <taxon>Teleostei</taxon>
        <taxon>Neoteleostei</taxon>
        <taxon>Acanthomorphata</taxon>
        <taxon>Ovalentaria</taxon>
        <taxon>Atherinomorphae</taxon>
        <taxon>Cyprinodontiformes</taxon>
        <taxon>Goodeidae</taxon>
        <taxon>Characodon</taxon>
    </lineage>
</organism>
<evidence type="ECO:0000313" key="1">
    <source>
        <dbReference type="EMBL" id="MED6263110.1"/>
    </source>
</evidence>
<dbReference type="EMBL" id="JAHUTJ010000035">
    <property type="protein sequence ID" value="MED6263110.1"/>
    <property type="molecule type" value="Genomic_DNA"/>
</dbReference>
<name>A0ABU7CMY5_9TELE</name>
<evidence type="ECO:0000313" key="2">
    <source>
        <dbReference type="Proteomes" id="UP001352852"/>
    </source>
</evidence>
<comment type="caution">
    <text evidence="1">The sequence shown here is derived from an EMBL/GenBank/DDBJ whole genome shotgun (WGS) entry which is preliminary data.</text>
</comment>
<dbReference type="Proteomes" id="UP001352852">
    <property type="component" value="Unassembled WGS sequence"/>
</dbReference>
<proteinExistence type="predicted"/>
<gene>
    <name evidence="1" type="ORF">CHARACLAT_001035</name>
</gene>
<keyword evidence="2" id="KW-1185">Reference proteome</keyword>
<protein>
    <submittedName>
        <fullName evidence="1">Uncharacterized protein</fullName>
    </submittedName>
</protein>